<proteinExistence type="predicted"/>
<organism evidence="1 2">
    <name type="scientific">Rangifer tarandus platyrhynchus</name>
    <name type="common">Svalbard reindeer</name>
    <dbReference type="NCBI Taxonomy" id="3082113"/>
    <lineage>
        <taxon>Eukaryota</taxon>
        <taxon>Metazoa</taxon>
        <taxon>Chordata</taxon>
        <taxon>Craniata</taxon>
        <taxon>Vertebrata</taxon>
        <taxon>Euteleostomi</taxon>
        <taxon>Mammalia</taxon>
        <taxon>Eutheria</taxon>
        <taxon>Laurasiatheria</taxon>
        <taxon>Artiodactyla</taxon>
        <taxon>Ruminantia</taxon>
        <taxon>Pecora</taxon>
        <taxon>Cervidae</taxon>
        <taxon>Odocoileinae</taxon>
        <taxon>Rangifer</taxon>
    </lineage>
</organism>
<evidence type="ECO:0000313" key="1">
    <source>
        <dbReference type="EMBL" id="CAM9650560.1"/>
    </source>
</evidence>
<gene>
    <name evidence="1" type="ORF">MRATA1EN22A_LOCUS5514</name>
</gene>
<name>A0AC59YFA8_RANTA</name>
<evidence type="ECO:0000313" key="2">
    <source>
        <dbReference type="Proteomes" id="UP001162501"/>
    </source>
</evidence>
<reference evidence="1" key="2">
    <citation type="submission" date="2025-03" db="EMBL/GenBank/DDBJ databases">
        <authorList>
            <consortium name="ELIXIR-Norway"/>
            <consortium name="Elixir Norway"/>
        </authorList>
    </citation>
    <scope>NUCLEOTIDE SEQUENCE</scope>
</reference>
<protein>
    <submittedName>
        <fullName evidence="1">Uncharacterized protein</fullName>
    </submittedName>
</protein>
<dbReference type="Proteomes" id="UP001162501">
    <property type="component" value="Chromosome 14"/>
</dbReference>
<sequence>MGGRVGAARSLAHVTPVRARLTTAAPGDAGALRSLASRGGGGSTRPPRGAGGGGGGDSPVRPGLRAALRGPGARAARAGASPAQVGSGPGRANFARIAPALGAQSLLPAGGVSGGGRVGRKWRENPGGGGLEHGGLAEPRVCAGTPGCQPSRLGRRPGSQRRGRGGKAGGNGPERRAFREEDSSRAPVARPGLRASRETPEERVRKSDPQARGSRVGLRNT</sequence>
<accession>A0AC59YFA8</accession>
<dbReference type="EMBL" id="OX596098">
    <property type="protein sequence ID" value="CAM9650560.1"/>
    <property type="molecule type" value="Genomic_DNA"/>
</dbReference>
<reference evidence="1" key="1">
    <citation type="submission" date="2023-05" db="EMBL/GenBank/DDBJ databases">
        <authorList>
            <consortium name="ELIXIR-Norway"/>
        </authorList>
    </citation>
    <scope>NUCLEOTIDE SEQUENCE</scope>
</reference>